<evidence type="ECO:0000313" key="2">
    <source>
        <dbReference type="EMBL" id="RIB22225.1"/>
    </source>
</evidence>
<sequence>MCIIFSILIAPKEITVEIIKKLIKIFDQLPHKSALKNFLSGNPPVKIPLAPNHFYQISTTDLSAITEEERDTGIRQNFKQWFEQMEPLLSLGMRLTKKFANEDRVTHLKEIYEILSANNVGFSDKLEHSSTHSVTLVPRGEQHEPNDLKELLQALICTLTYLKGMHESKLKPIMHKDIRWPNVIHHYDEYQRFILIDFDYATYSPSDEPLYEFSKSDHAPEMLTKEHNFKV</sequence>
<dbReference type="Proteomes" id="UP000266673">
    <property type="component" value="Unassembled WGS sequence"/>
</dbReference>
<keyword evidence="3" id="KW-1185">Reference proteome</keyword>
<reference evidence="2 3" key="1">
    <citation type="submission" date="2018-06" db="EMBL/GenBank/DDBJ databases">
        <title>Comparative genomics reveals the genomic features of Rhizophagus irregularis, R. cerebriforme, R. diaphanum and Gigaspora rosea, and their symbiotic lifestyle signature.</title>
        <authorList>
            <person name="Morin E."/>
            <person name="San Clemente H."/>
            <person name="Chen E.C.H."/>
            <person name="De La Providencia I."/>
            <person name="Hainaut M."/>
            <person name="Kuo A."/>
            <person name="Kohler A."/>
            <person name="Murat C."/>
            <person name="Tang N."/>
            <person name="Roy S."/>
            <person name="Loubradou J."/>
            <person name="Henrissat B."/>
            <person name="Grigoriev I.V."/>
            <person name="Corradi N."/>
            <person name="Roux C."/>
            <person name="Martin F.M."/>
        </authorList>
    </citation>
    <scope>NUCLEOTIDE SEQUENCE [LARGE SCALE GENOMIC DNA]</scope>
    <source>
        <strain evidence="2 3">DAOM 194757</strain>
    </source>
</reference>
<dbReference type="EMBL" id="QKWP01000319">
    <property type="protein sequence ID" value="RIB22225.1"/>
    <property type="molecule type" value="Genomic_DNA"/>
</dbReference>
<dbReference type="GO" id="GO:0004672">
    <property type="term" value="F:protein kinase activity"/>
    <property type="evidence" value="ECO:0007669"/>
    <property type="project" value="InterPro"/>
</dbReference>
<dbReference type="SUPFAM" id="SSF56112">
    <property type="entry name" value="Protein kinase-like (PK-like)"/>
    <property type="match status" value="1"/>
</dbReference>
<name>A0A397VIC0_9GLOM</name>
<feature type="domain" description="Protein kinase" evidence="1">
    <location>
        <begin position="1"/>
        <end position="231"/>
    </location>
</feature>
<proteinExistence type="predicted"/>
<comment type="caution">
    <text evidence="2">The sequence shown here is derived from an EMBL/GenBank/DDBJ whole genome shotgun (WGS) entry which is preliminary data.</text>
</comment>
<dbReference type="PROSITE" id="PS50011">
    <property type="entry name" value="PROTEIN_KINASE_DOM"/>
    <property type="match status" value="1"/>
</dbReference>
<dbReference type="InterPro" id="IPR000719">
    <property type="entry name" value="Prot_kinase_dom"/>
</dbReference>
<dbReference type="OrthoDB" id="2388356at2759"/>
<evidence type="ECO:0000313" key="3">
    <source>
        <dbReference type="Proteomes" id="UP000266673"/>
    </source>
</evidence>
<dbReference type="AlphaFoldDB" id="A0A397VIC0"/>
<evidence type="ECO:0000259" key="1">
    <source>
        <dbReference type="PROSITE" id="PS50011"/>
    </source>
</evidence>
<organism evidence="2 3">
    <name type="scientific">Gigaspora rosea</name>
    <dbReference type="NCBI Taxonomy" id="44941"/>
    <lineage>
        <taxon>Eukaryota</taxon>
        <taxon>Fungi</taxon>
        <taxon>Fungi incertae sedis</taxon>
        <taxon>Mucoromycota</taxon>
        <taxon>Glomeromycotina</taxon>
        <taxon>Glomeromycetes</taxon>
        <taxon>Diversisporales</taxon>
        <taxon>Gigasporaceae</taxon>
        <taxon>Gigaspora</taxon>
    </lineage>
</organism>
<dbReference type="InterPro" id="IPR011009">
    <property type="entry name" value="Kinase-like_dom_sf"/>
</dbReference>
<protein>
    <recommendedName>
        <fullName evidence="1">Protein kinase domain-containing protein</fullName>
    </recommendedName>
</protein>
<dbReference type="GO" id="GO:0005524">
    <property type="term" value="F:ATP binding"/>
    <property type="evidence" value="ECO:0007669"/>
    <property type="project" value="InterPro"/>
</dbReference>
<gene>
    <name evidence="2" type="ORF">C2G38_2174527</name>
</gene>
<accession>A0A397VIC0</accession>